<sequence length="489" mass="55615">MRTYTSKPFVTPAKIFGNKKLPSPCNAAIICFCPMPEQFKYYLPFKSPDRLFLHVHPDQVNFCQYKEHHFIVLAEVYGGPVSVSVVEELHHYGISNIIGLGFVGSLTADLPISKNICSGNSLVEQGTCPHYMSTSDCDMIESDDIIEKMFNNKLESCNIWTTNGIYREYEHDIQRAKEFNCRAVNMDTAPLFASCKMLNLSYGYVATVSDVLDEKWTNDLTASIDNGNIAQNKLAQIVIEFIPQMDKLSNDSYGKIEFDVLALVEKLFVQLNICKSHSIDHIKRVLDHTINALVHEQLSLKTKFLIRLASILHDVDDLKFVDTVSYANAKQILTGHVCNEDMDLVIEMISYVSASVNGNTIPNRAKLFPWLLIPRYADRLEAVGIIGVIRCYQYTKTKSSPLFTDKTLKPKVIDDVWNIATEERYAKYNGQSSSMIDHYYDKLLRLGNFETDNPYIKKIQISSLDPLLKVIDLFIADKLTDEYFESLIN</sequence>
<dbReference type="PANTHER" id="PTHR33594">
    <property type="entry name" value="SUPERFAMILY HYDROLASE, PUTATIVE (AFU_ORTHOLOGUE AFUA_1G03035)-RELATED"/>
    <property type="match status" value="1"/>
</dbReference>
<dbReference type="InterPro" id="IPR000845">
    <property type="entry name" value="Nucleoside_phosphorylase_d"/>
</dbReference>
<organism evidence="2">
    <name type="scientific">viral metagenome</name>
    <dbReference type="NCBI Taxonomy" id="1070528"/>
    <lineage>
        <taxon>unclassified sequences</taxon>
        <taxon>metagenomes</taxon>
        <taxon>organismal metagenomes</taxon>
    </lineage>
</organism>
<name>A0A6C0C822_9ZZZZ</name>
<dbReference type="SUPFAM" id="SSF53167">
    <property type="entry name" value="Purine and uridine phosphorylases"/>
    <property type="match status" value="1"/>
</dbReference>
<dbReference type="GO" id="GO:0009116">
    <property type="term" value="P:nucleoside metabolic process"/>
    <property type="evidence" value="ECO:0007669"/>
    <property type="project" value="InterPro"/>
</dbReference>
<dbReference type="EMBL" id="MN739352">
    <property type="protein sequence ID" value="QHS99904.1"/>
    <property type="molecule type" value="Genomic_DNA"/>
</dbReference>
<evidence type="ECO:0000259" key="1">
    <source>
        <dbReference type="Pfam" id="PF01048"/>
    </source>
</evidence>
<protein>
    <recommendedName>
        <fullName evidence="1">Nucleoside phosphorylase domain-containing protein</fullName>
    </recommendedName>
</protein>
<dbReference type="CDD" id="cd00077">
    <property type="entry name" value="HDc"/>
    <property type="match status" value="1"/>
</dbReference>
<dbReference type="AlphaFoldDB" id="A0A6C0C822"/>
<dbReference type="Gene3D" id="1.20.58.1910">
    <property type="match status" value="1"/>
</dbReference>
<dbReference type="InterPro" id="IPR035994">
    <property type="entry name" value="Nucleoside_phosphorylase_sf"/>
</dbReference>
<feature type="domain" description="Nucleoside phosphorylase" evidence="1">
    <location>
        <begin position="29"/>
        <end position="242"/>
    </location>
</feature>
<dbReference type="Pfam" id="PF01048">
    <property type="entry name" value="PNP_UDP_1"/>
    <property type="match status" value="1"/>
</dbReference>
<dbReference type="Gene3D" id="3.40.50.1580">
    <property type="entry name" value="Nucleoside phosphorylase domain"/>
    <property type="match status" value="1"/>
</dbReference>
<dbReference type="Gene3D" id="1.10.472.50">
    <property type="entry name" value="HD-domain/PDEase-like"/>
    <property type="match status" value="1"/>
</dbReference>
<evidence type="ECO:0000313" key="2">
    <source>
        <dbReference type="EMBL" id="QHS99904.1"/>
    </source>
</evidence>
<reference evidence="2" key="1">
    <citation type="journal article" date="2020" name="Nature">
        <title>Giant virus diversity and host interactions through global metagenomics.</title>
        <authorList>
            <person name="Schulz F."/>
            <person name="Roux S."/>
            <person name="Paez-Espino D."/>
            <person name="Jungbluth S."/>
            <person name="Walsh D.A."/>
            <person name="Denef V.J."/>
            <person name="McMahon K.D."/>
            <person name="Konstantinidis K.T."/>
            <person name="Eloe-Fadrosh E.A."/>
            <person name="Kyrpides N.C."/>
            <person name="Woyke T."/>
        </authorList>
    </citation>
    <scope>NUCLEOTIDE SEQUENCE</scope>
    <source>
        <strain evidence="2">GVMAG-M-3300020192-26</strain>
    </source>
</reference>
<dbReference type="SUPFAM" id="SSF109604">
    <property type="entry name" value="HD-domain/PDEase-like"/>
    <property type="match status" value="1"/>
</dbReference>
<dbReference type="InterPro" id="IPR003607">
    <property type="entry name" value="HD/PDEase_dom"/>
</dbReference>
<dbReference type="PANTHER" id="PTHR33594:SF1">
    <property type="entry name" value="HD_PDEASE DOMAIN-CONTAINING PROTEIN"/>
    <property type="match status" value="1"/>
</dbReference>
<dbReference type="GO" id="GO:0003824">
    <property type="term" value="F:catalytic activity"/>
    <property type="evidence" value="ECO:0007669"/>
    <property type="project" value="InterPro"/>
</dbReference>
<accession>A0A6C0C822</accession>
<proteinExistence type="predicted"/>